<dbReference type="AlphaFoldDB" id="A0A9J5WN48"/>
<organism evidence="2 3">
    <name type="scientific">Solanum commersonii</name>
    <name type="common">Commerson's wild potato</name>
    <name type="synonym">Commerson's nightshade</name>
    <dbReference type="NCBI Taxonomy" id="4109"/>
    <lineage>
        <taxon>Eukaryota</taxon>
        <taxon>Viridiplantae</taxon>
        <taxon>Streptophyta</taxon>
        <taxon>Embryophyta</taxon>
        <taxon>Tracheophyta</taxon>
        <taxon>Spermatophyta</taxon>
        <taxon>Magnoliopsida</taxon>
        <taxon>eudicotyledons</taxon>
        <taxon>Gunneridae</taxon>
        <taxon>Pentapetalae</taxon>
        <taxon>asterids</taxon>
        <taxon>lamiids</taxon>
        <taxon>Solanales</taxon>
        <taxon>Solanaceae</taxon>
        <taxon>Solanoideae</taxon>
        <taxon>Solaneae</taxon>
        <taxon>Solanum</taxon>
    </lineage>
</organism>
<feature type="region of interest" description="Disordered" evidence="1">
    <location>
        <begin position="156"/>
        <end position="181"/>
    </location>
</feature>
<evidence type="ECO:0000313" key="3">
    <source>
        <dbReference type="Proteomes" id="UP000824120"/>
    </source>
</evidence>
<keyword evidence="3" id="KW-1185">Reference proteome</keyword>
<protein>
    <recommendedName>
        <fullName evidence="4">Ubiquitin-like protease family profile domain-containing protein</fullName>
    </recommendedName>
</protein>
<dbReference type="OrthoDB" id="1939479at2759"/>
<dbReference type="Proteomes" id="UP000824120">
    <property type="component" value="Chromosome 11"/>
</dbReference>
<dbReference type="PANTHER" id="PTHR31470">
    <property type="entry name" value="CYSTEINE PROTEINASES SUPERFAMILY PROTEIN-RELATED-RELATED"/>
    <property type="match status" value="1"/>
</dbReference>
<sequence>MDPYRYTTVNCLFKSYVNIVYNRYYCSPADDTLSTKDHIFHVVIVSVYERSIKDIINRFSIPAALPWHLVNEVYILVYCDGDFHWLLVVVVFKKSGFFDKTERTDWAALDAYKDKEIGELIGPQHSFEVEFAQDIMQQQSDSLLKYGIDKIKVGYVTDNDDPTRPKNDYTSPAKDGLINVE</sequence>
<dbReference type="PANTHER" id="PTHR31470:SF46">
    <property type="entry name" value="ULP1 PROTEASE FAMILY, C-TERMINAL CATALYTIC DOMAIN CONTAINING PROTEIN"/>
    <property type="match status" value="1"/>
</dbReference>
<accession>A0A9J5WN48</accession>
<gene>
    <name evidence="2" type="ORF">H5410_057521</name>
</gene>
<name>A0A9J5WN48_SOLCO</name>
<comment type="caution">
    <text evidence="2">The sequence shown here is derived from an EMBL/GenBank/DDBJ whole genome shotgun (WGS) entry which is preliminary data.</text>
</comment>
<dbReference type="EMBL" id="JACXVP010000011">
    <property type="protein sequence ID" value="KAG5577387.1"/>
    <property type="molecule type" value="Genomic_DNA"/>
</dbReference>
<evidence type="ECO:0000313" key="2">
    <source>
        <dbReference type="EMBL" id="KAG5577387.1"/>
    </source>
</evidence>
<proteinExistence type="predicted"/>
<evidence type="ECO:0008006" key="4">
    <source>
        <dbReference type="Google" id="ProtNLM"/>
    </source>
</evidence>
<reference evidence="2 3" key="1">
    <citation type="submission" date="2020-09" db="EMBL/GenBank/DDBJ databases">
        <title>De no assembly of potato wild relative species, Solanum commersonii.</title>
        <authorList>
            <person name="Cho K."/>
        </authorList>
    </citation>
    <scope>NUCLEOTIDE SEQUENCE [LARGE SCALE GENOMIC DNA]</scope>
    <source>
        <strain evidence="2">LZ3.2</strain>
        <tissue evidence="2">Leaf</tissue>
    </source>
</reference>
<evidence type="ECO:0000256" key="1">
    <source>
        <dbReference type="SAM" id="MobiDB-lite"/>
    </source>
</evidence>